<dbReference type="AlphaFoldDB" id="A0A6G5ZZN1"/>
<accession>A0A6G5ZZN1</accession>
<dbReference type="RefSeq" id="WP_164941502.1">
    <property type="nucleotide sequence ID" value="NZ_CP047361.1"/>
</dbReference>
<reference evidence="1" key="1">
    <citation type="journal article" date="2020" name="Antimicrob. Agents Chemother.">
        <title>The novel macrolide resistance genes mef(D), msr(F) and msr(H) are present on resistance islands in Macrococcus canis, Macrococcus caseolyticus and Staphylococcus aureus.</title>
        <authorList>
            <person name="Schwendener S."/>
            <person name="Dona V."/>
            <person name="Perreten V."/>
        </authorList>
    </citation>
    <scope>NUCLEOTIDE SEQUENCE</scope>
    <source>
        <strain evidence="1">SD607</strain>
    </source>
</reference>
<gene>
    <name evidence="1" type="ORF">SD607_00009</name>
</gene>
<proteinExistence type="predicted"/>
<protein>
    <submittedName>
        <fullName evidence="1">Uncharacterized protein</fullName>
    </submittedName>
</protein>
<sequence length="121" mass="14197">MERRGTNKTYYLNDSMLNKIDELKEEKGFANMNQVLNYLFEKEEQALEVGYNLKSINDSLSTIDKKSEMILEIVSWSADRHDHIPMLSFKEGQNISYNNAKEFVEENQMKATIKKKSSFFL</sequence>
<dbReference type="EMBL" id="MN728682">
    <property type="protein sequence ID" value="QHW12363.1"/>
    <property type="molecule type" value="Genomic_DNA"/>
</dbReference>
<organism evidence="1">
    <name type="scientific">Macrococcoides canis</name>
    <dbReference type="NCBI Taxonomy" id="1855823"/>
    <lineage>
        <taxon>Bacteria</taxon>
        <taxon>Bacillati</taxon>
        <taxon>Bacillota</taxon>
        <taxon>Bacilli</taxon>
        <taxon>Bacillales</taxon>
        <taxon>Staphylococcaceae</taxon>
        <taxon>Macrococcoides</taxon>
    </lineage>
</organism>
<evidence type="ECO:0000313" key="1">
    <source>
        <dbReference type="EMBL" id="QHW12363.1"/>
    </source>
</evidence>
<name>A0A6G5ZZN1_9STAP</name>